<dbReference type="InterPro" id="IPR005822">
    <property type="entry name" value="Ribosomal_uL13"/>
</dbReference>
<dbReference type="Proteomes" id="UP000186156">
    <property type="component" value="Unassembled WGS sequence"/>
</dbReference>
<dbReference type="GO" id="GO:0003729">
    <property type="term" value="F:mRNA binding"/>
    <property type="evidence" value="ECO:0007669"/>
    <property type="project" value="UniProtKB-ARBA"/>
</dbReference>
<evidence type="ECO:0000256" key="5">
    <source>
        <dbReference type="HAMAP-Rule" id="MF_01366"/>
    </source>
</evidence>
<evidence type="ECO:0000256" key="7">
    <source>
        <dbReference type="RuleBase" id="RU003878"/>
    </source>
</evidence>
<dbReference type="PIRSF" id="PIRSF002181">
    <property type="entry name" value="Ribosomal_L13"/>
    <property type="match status" value="1"/>
</dbReference>
<evidence type="ECO:0000256" key="6">
    <source>
        <dbReference type="RuleBase" id="RU003877"/>
    </source>
</evidence>
<name>A0A1N7LBJ7_9BACL</name>
<dbReference type="Pfam" id="PF00572">
    <property type="entry name" value="Ribosomal_L13"/>
    <property type="match status" value="1"/>
</dbReference>
<dbReference type="RefSeq" id="WP_076345475.1">
    <property type="nucleotide sequence ID" value="NZ_FTOO01000003.1"/>
</dbReference>
<proteinExistence type="inferred from homology"/>
<dbReference type="AlphaFoldDB" id="A0A1N7LBJ7"/>
<dbReference type="InterPro" id="IPR005823">
    <property type="entry name" value="Ribosomal_uL13_bac-type"/>
</dbReference>
<dbReference type="OrthoDB" id="9801330at2"/>
<dbReference type="FunFam" id="3.90.1180.10:FF:000001">
    <property type="entry name" value="50S ribosomal protein L13"/>
    <property type="match status" value="1"/>
</dbReference>
<dbReference type="Gene3D" id="3.90.1180.10">
    <property type="entry name" value="Ribosomal protein L13"/>
    <property type="match status" value="1"/>
</dbReference>
<dbReference type="PROSITE" id="PS00783">
    <property type="entry name" value="RIBOSOMAL_L13"/>
    <property type="match status" value="1"/>
</dbReference>
<comment type="function">
    <text evidence="5 7">This protein is one of the early assembly proteins of the 50S ribosomal subunit, although it is not seen to bind rRNA by itself. It is important during the early stages of 50S assembly.</text>
</comment>
<gene>
    <name evidence="5 7" type="primary">rplM</name>
    <name evidence="8" type="ORF">SAMN05421799_10325</name>
</gene>
<sequence>MRTTYMAKPGSVERKWYVIDATGWRVGRLATQIAMILRGKHKPEFTPHVDTGDFVIVVNADKVVFTGRKLDQKKYYRHSGYPGGLKVTTARQMLNTHPERVLYYAVRGMLPHNSLGRQQLKKLHVYAGPEHPHAAQKPIPFVPGETRE</sequence>
<dbReference type="GO" id="GO:0022625">
    <property type="term" value="C:cytosolic large ribosomal subunit"/>
    <property type="evidence" value="ECO:0007669"/>
    <property type="project" value="TreeGrafter"/>
</dbReference>
<dbReference type="EMBL" id="FTOO01000003">
    <property type="protein sequence ID" value="SIS71151.1"/>
    <property type="molecule type" value="Genomic_DNA"/>
</dbReference>
<evidence type="ECO:0000256" key="1">
    <source>
        <dbReference type="ARBA" id="ARBA00006227"/>
    </source>
</evidence>
<reference evidence="9" key="1">
    <citation type="submission" date="2017-01" db="EMBL/GenBank/DDBJ databases">
        <authorList>
            <person name="Varghese N."/>
            <person name="Submissions S."/>
        </authorList>
    </citation>
    <scope>NUCLEOTIDE SEQUENCE [LARGE SCALE GENOMIC DNA]</scope>
    <source>
        <strain evidence="9">DSM 16176</strain>
    </source>
</reference>
<dbReference type="InterPro" id="IPR023563">
    <property type="entry name" value="Ribosomal_uL13_CS"/>
</dbReference>
<dbReference type="PANTHER" id="PTHR11545">
    <property type="entry name" value="RIBOSOMAL PROTEIN L13"/>
    <property type="match status" value="1"/>
</dbReference>
<comment type="subunit">
    <text evidence="5">Part of the 50S ribosomal subunit.</text>
</comment>
<evidence type="ECO:0000313" key="8">
    <source>
        <dbReference type="EMBL" id="SIS71151.1"/>
    </source>
</evidence>
<comment type="similarity">
    <text evidence="1 5 6">Belongs to the universal ribosomal protein uL13 family.</text>
</comment>
<keyword evidence="2 5" id="KW-0689">Ribosomal protein</keyword>
<dbReference type="STRING" id="252246.SAMN05421799_10325"/>
<dbReference type="SUPFAM" id="SSF52161">
    <property type="entry name" value="Ribosomal protein L13"/>
    <property type="match status" value="1"/>
</dbReference>
<evidence type="ECO:0000256" key="4">
    <source>
        <dbReference type="ARBA" id="ARBA00035201"/>
    </source>
</evidence>
<dbReference type="PANTHER" id="PTHR11545:SF2">
    <property type="entry name" value="LARGE RIBOSOMAL SUBUNIT PROTEIN UL13M"/>
    <property type="match status" value="1"/>
</dbReference>
<organism evidence="8 9">
    <name type="scientific">Alicyclobacillus vulcanalis</name>
    <dbReference type="NCBI Taxonomy" id="252246"/>
    <lineage>
        <taxon>Bacteria</taxon>
        <taxon>Bacillati</taxon>
        <taxon>Bacillota</taxon>
        <taxon>Bacilli</taxon>
        <taxon>Bacillales</taxon>
        <taxon>Alicyclobacillaceae</taxon>
        <taxon>Alicyclobacillus</taxon>
    </lineage>
</organism>
<dbReference type="GO" id="GO:0017148">
    <property type="term" value="P:negative regulation of translation"/>
    <property type="evidence" value="ECO:0007669"/>
    <property type="project" value="TreeGrafter"/>
</dbReference>
<dbReference type="InterPro" id="IPR036899">
    <property type="entry name" value="Ribosomal_uL13_sf"/>
</dbReference>
<dbReference type="CDD" id="cd00392">
    <property type="entry name" value="Ribosomal_L13"/>
    <property type="match status" value="1"/>
</dbReference>
<protein>
    <recommendedName>
        <fullName evidence="4 5">Large ribosomal subunit protein uL13</fullName>
    </recommendedName>
</protein>
<keyword evidence="9" id="KW-1185">Reference proteome</keyword>
<accession>A0A1N7LBJ7</accession>
<keyword evidence="3 5" id="KW-0687">Ribonucleoprotein</keyword>
<evidence type="ECO:0000256" key="2">
    <source>
        <dbReference type="ARBA" id="ARBA00022980"/>
    </source>
</evidence>
<dbReference type="GO" id="GO:0006412">
    <property type="term" value="P:translation"/>
    <property type="evidence" value="ECO:0007669"/>
    <property type="project" value="UniProtKB-UniRule"/>
</dbReference>
<dbReference type="NCBIfam" id="TIGR01066">
    <property type="entry name" value="rplM_bact"/>
    <property type="match status" value="1"/>
</dbReference>
<dbReference type="GO" id="GO:0003735">
    <property type="term" value="F:structural constituent of ribosome"/>
    <property type="evidence" value="ECO:0007669"/>
    <property type="project" value="InterPro"/>
</dbReference>
<evidence type="ECO:0000256" key="3">
    <source>
        <dbReference type="ARBA" id="ARBA00023274"/>
    </source>
</evidence>
<evidence type="ECO:0000313" key="9">
    <source>
        <dbReference type="Proteomes" id="UP000186156"/>
    </source>
</evidence>
<dbReference type="HAMAP" id="MF_01366">
    <property type="entry name" value="Ribosomal_uL13"/>
    <property type="match status" value="1"/>
</dbReference>